<proteinExistence type="predicted"/>
<keyword evidence="2" id="KW-1185">Reference proteome</keyword>
<dbReference type="Proteomes" id="UP000539538">
    <property type="component" value="Unassembled WGS sequence"/>
</dbReference>
<name>A0ABR6L921_9HYPH</name>
<protein>
    <submittedName>
        <fullName evidence="1">Uncharacterized protein</fullName>
    </submittedName>
</protein>
<gene>
    <name evidence="1" type="ORF">GGQ99_005111</name>
</gene>
<evidence type="ECO:0000313" key="1">
    <source>
        <dbReference type="EMBL" id="MBB4653321.1"/>
    </source>
</evidence>
<evidence type="ECO:0000313" key="2">
    <source>
        <dbReference type="Proteomes" id="UP000539538"/>
    </source>
</evidence>
<dbReference type="EMBL" id="JACHOT010000012">
    <property type="protein sequence ID" value="MBB4653321.1"/>
    <property type="molecule type" value="Genomic_DNA"/>
</dbReference>
<sequence>MKTELYNMALEGAAAEGKRFREQIEREGRDRPIDACPGENERYWLEIDFRDGDVSVNNSWGSGTPAWIWEGKGVRFPLKSSCSQLAIANLLESRPDLVAEVAIAEGDEAFRDHEILETAISDLANYWVMGPEEWFRGFIPRGDETDEQLHDMTDGREWLGSGFDGAIYLTFSKDEAFEWLKQRRDEARAELNEAA</sequence>
<reference evidence="1 2" key="1">
    <citation type="submission" date="2020-08" db="EMBL/GenBank/DDBJ databases">
        <title>Genomic Encyclopedia of Type Strains, Phase IV (KMG-IV): sequencing the most valuable type-strain genomes for metagenomic binning, comparative biology and taxonomic classification.</title>
        <authorList>
            <person name="Goeker M."/>
        </authorList>
    </citation>
    <scope>NUCLEOTIDE SEQUENCE [LARGE SCALE GENOMIC DNA]</scope>
    <source>
        <strain evidence="1 2">DSM 7050</strain>
    </source>
</reference>
<organism evidence="1 2">
    <name type="scientific">Aminobacter niigataensis</name>
    <dbReference type="NCBI Taxonomy" id="83265"/>
    <lineage>
        <taxon>Bacteria</taxon>
        <taxon>Pseudomonadati</taxon>
        <taxon>Pseudomonadota</taxon>
        <taxon>Alphaproteobacteria</taxon>
        <taxon>Hyphomicrobiales</taxon>
        <taxon>Phyllobacteriaceae</taxon>
        <taxon>Aminobacter</taxon>
    </lineage>
</organism>
<accession>A0ABR6L921</accession>
<comment type="caution">
    <text evidence="1">The sequence shown here is derived from an EMBL/GenBank/DDBJ whole genome shotgun (WGS) entry which is preliminary data.</text>
</comment>
<dbReference type="RefSeq" id="WP_183264660.1">
    <property type="nucleotide sequence ID" value="NZ_BAAAVZ010000017.1"/>
</dbReference>